<evidence type="ECO:0000313" key="5">
    <source>
        <dbReference type="Proteomes" id="UP000234761"/>
    </source>
</evidence>
<dbReference type="InterPro" id="IPR029044">
    <property type="entry name" value="Nucleotide-diphossugar_trans"/>
</dbReference>
<organism evidence="4 5">
    <name type="scientific">Streptococcus oralis subsp. dentisani</name>
    <dbReference type="NCBI Taxonomy" id="1458253"/>
    <lineage>
        <taxon>Bacteria</taxon>
        <taxon>Bacillati</taxon>
        <taxon>Bacillota</taxon>
        <taxon>Bacilli</taxon>
        <taxon>Lactobacillales</taxon>
        <taxon>Streptococcaceae</taxon>
        <taxon>Streptococcus</taxon>
    </lineage>
</organism>
<dbReference type="CDD" id="cd00761">
    <property type="entry name" value="Glyco_tranf_GTA_type"/>
    <property type="match status" value="1"/>
</dbReference>
<dbReference type="AlphaFoldDB" id="A0A2I1UG01"/>
<dbReference type="PANTHER" id="PTHR22916:SF51">
    <property type="entry name" value="GLYCOSYLTRANSFERASE EPSH-RELATED"/>
    <property type="match status" value="1"/>
</dbReference>
<keyword evidence="2" id="KW-0808">Transferase</keyword>
<dbReference type="EMBL" id="PKIG01000001">
    <property type="protein sequence ID" value="PLA04819.1"/>
    <property type="molecule type" value="Genomic_DNA"/>
</dbReference>
<dbReference type="Pfam" id="PF00535">
    <property type="entry name" value="Glycos_transf_2"/>
    <property type="match status" value="1"/>
</dbReference>
<dbReference type="InterPro" id="IPR001173">
    <property type="entry name" value="Glyco_trans_2-like"/>
</dbReference>
<proteinExistence type="predicted"/>
<name>A0A2I1UG01_STROR</name>
<protein>
    <recommendedName>
        <fullName evidence="3">Glycosyltransferase 2-like domain-containing protein</fullName>
    </recommendedName>
</protein>
<dbReference type="SUPFAM" id="SSF53448">
    <property type="entry name" value="Nucleotide-diphospho-sugar transferases"/>
    <property type="match status" value="2"/>
</dbReference>
<sequence>MNFEKMNRDDFLTIFPKLMSTNVCFNNAVAKLFRKELVKNLRFDTSIKYGEDLDFYFRLYLNVDSVSYVDEPTYIYRSDGDSTTSNFNQEHAEQELNIFKHMYEKIQEIGLPSIHYFKKLKKLLEWRMDFLENKVLLNEYLDFLKNSEGTVTYPNTLISVVIPVYNVSPYLRLCLESIESQTYPHFEVLLINDGSRDDSKDICLEFVERDKRFQYIEQKNAGLSAARNSGIVNSNGEFITFIDGDDFVDPNYLEELYHAALKNDSEILVASYKEFNENDNNYYIHVFDDKEEHFIQNELIQKREIEFETSWGILFHKRLFETIRFPVGKSIGDCFTNYKLFIESCKASYIHKDFYIHRIRKGSLSALLTEQYFTDVFEALLERVATLALLGMDISEEKSNLIDRLQLQYKQMQEAGLQETEIFRRYKEFFCLLG</sequence>
<evidence type="ECO:0000313" key="4">
    <source>
        <dbReference type="EMBL" id="PLA04819.1"/>
    </source>
</evidence>
<keyword evidence="5" id="KW-1185">Reference proteome</keyword>
<dbReference type="Proteomes" id="UP000234761">
    <property type="component" value="Unassembled WGS sequence"/>
</dbReference>
<dbReference type="GO" id="GO:0016758">
    <property type="term" value="F:hexosyltransferase activity"/>
    <property type="evidence" value="ECO:0007669"/>
    <property type="project" value="UniProtKB-ARBA"/>
</dbReference>
<dbReference type="Gene3D" id="3.90.550.10">
    <property type="entry name" value="Spore Coat Polysaccharide Biosynthesis Protein SpsA, Chain A"/>
    <property type="match status" value="2"/>
</dbReference>
<accession>A0A2I1UG01</accession>
<gene>
    <name evidence="4" type="ORF">CYK16_01195</name>
</gene>
<keyword evidence="1" id="KW-0328">Glycosyltransferase</keyword>
<dbReference type="PANTHER" id="PTHR22916">
    <property type="entry name" value="GLYCOSYLTRANSFERASE"/>
    <property type="match status" value="1"/>
</dbReference>
<evidence type="ECO:0000256" key="1">
    <source>
        <dbReference type="ARBA" id="ARBA00022676"/>
    </source>
</evidence>
<feature type="domain" description="Glycosyltransferase 2-like" evidence="3">
    <location>
        <begin position="159"/>
        <end position="322"/>
    </location>
</feature>
<reference evidence="4 5" key="1">
    <citation type="submission" date="2017-12" db="EMBL/GenBank/DDBJ databases">
        <title>Phylogenetic diversity of female urinary microbiome.</title>
        <authorList>
            <person name="Thomas-White K."/>
            <person name="Wolfe A.J."/>
        </authorList>
    </citation>
    <scope>NUCLEOTIDE SEQUENCE [LARGE SCALE GENOMIC DNA]</scope>
    <source>
        <strain evidence="4 5">UMB0832</strain>
    </source>
</reference>
<evidence type="ECO:0000259" key="3">
    <source>
        <dbReference type="Pfam" id="PF00535"/>
    </source>
</evidence>
<evidence type="ECO:0000256" key="2">
    <source>
        <dbReference type="ARBA" id="ARBA00022679"/>
    </source>
</evidence>
<comment type="caution">
    <text evidence="4">The sequence shown here is derived from an EMBL/GenBank/DDBJ whole genome shotgun (WGS) entry which is preliminary data.</text>
</comment>